<accession>W2VZJ3</accession>
<organism evidence="1 2">
    <name type="scientific">Phytophthora nicotianae CJ01A1</name>
    <dbReference type="NCBI Taxonomy" id="1317063"/>
    <lineage>
        <taxon>Eukaryota</taxon>
        <taxon>Sar</taxon>
        <taxon>Stramenopiles</taxon>
        <taxon>Oomycota</taxon>
        <taxon>Peronosporomycetes</taxon>
        <taxon>Peronosporales</taxon>
        <taxon>Peronosporaceae</taxon>
        <taxon>Phytophthora</taxon>
    </lineage>
</organism>
<reference evidence="1 2" key="1">
    <citation type="submission" date="2013-11" db="EMBL/GenBank/DDBJ databases">
        <title>The Genome Sequence of Phytophthora parasitica CJ01A1.</title>
        <authorList>
            <consortium name="The Broad Institute Genomics Platform"/>
            <person name="Russ C."/>
            <person name="Tyler B."/>
            <person name="Panabieres F."/>
            <person name="Shan W."/>
            <person name="Tripathy S."/>
            <person name="Grunwald N."/>
            <person name="Machado M."/>
            <person name="Johnson C.S."/>
            <person name="Walker B."/>
            <person name="Young S.K."/>
            <person name="Zeng Q."/>
            <person name="Gargeya S."/>
            <person name="Fitzgerald M."/>
            <person name="Haas B."/>
            <person name="Abouelleil A."/>
            <person name="Allen A.W."/>
            <person name="Alvarado L."/>
            <person name="Arachchi H.M."/>
            <person name="Berlin A.M."/>
            <person name="Chapman S.B."/>
            <person name="Gainer-Dewar J."/>
            <person name="Goldberg J."/>
            <person name="Griggs A."/>
            <person name="Gujja S."/>
            <person name="Hansen M."/>
            <person name="Howarth C."/>
            <person name="Imamovic A."/>
            <person name="Ireland A."/>
            <person name="Larimer J."/>
            <person name="McCowan C."/>
            <person name="Murphy C."/>
            <person name="Pearson M."/>
            <person name="Poon T.W."/>
            <person name="Priest M."/>
            <person name="Roberts A."/>
            <person name="Saif S."/>
            <person name="Shea T."/>
            <person name="Sisk P."/>
            <person name="Sykes S."/>
            <person name="Wortman J."/>
            <person name="Nusbaum C."/>
            <person name="Birren B."/>
        </authorList>
    </citation>
    <scope>NUCLEOTIDE SEQUENCE [LARGE SCALE GENOMIC DNA]</scope>
    <source>
        <strain evidence="1 2">CJ01A1</strain>
    </source>
</reference>
<protein>
    <submittedName>
        <fullName evidence="1">Uncharacterized protein</fullName>
    </submittedName>
</protein>
<comment type="caution">
    <text evidence="1">The sequence shown here is derived from an EMBL/GenBank/DDBJ whole genome shotgun (WGS) entry which is preliminary data.</text>
</comment>
<name>W2VZJ3_PHYNI</name>
<evidence type="ECO:0000313" key="1">
    <source>
        <dbReference type="EMBL" id="ETP02779.1"/>
    </source>
</evidence>
<dbReference type="Proteomes" id="UP000018958">
    <property type="component" value="Unassembled WGS sequence"/>
</dbReference>
<gene>
    <name evidence="1" type="ORF">F441_20208</name>
</gene>
<proteinExistence type="predicted"/>
<dbReference type="AlphaFoldDB" id="W2VZJ3"/>
<evidence type="ECO:0000313" key="2">
    <source>
        <dbReference type="Proteomes" id="UP000018958"/>
    </source>
</evidence>
<dbReference type="EMBL" id="ANIX01004010">
    <property type="protein sequence ID" value="ETP02779.1"/>
    <property type="molecule type" value="Genomic_DNA"/>
</dbReference>
<sequence>MTARLVWFQFVDREGVTMTRVDYVLETNVVAFFLDVAYSKVKAQCCWIPELIPADLRAFANEDACTRQQPLDMEEGLGCYGIGTASSVVVEVPKIWIQFVTTDSATAFEGTRAAWLPLREECTVEQLKHAVKREYQDSYMKGILVSELGIYKDSTKMPPLAEKQNWDQVVNKRTVQFWCKQSGTGTEAVLAAIDKVFSRVKDTLNLIDGHFGCLEDFESFDLYLDWSGLLKGSEKWGYIGRFQRMENDILLYMTLMGDHKLEQSTQRPLHAPVHMVLKRTFFRDGSIINSVTKSNNGPNLETLLAGAVVLASHRGQFGGAKFPEFLGRLLYELGVVGEIDRVVNIPSNHDKDNVVIPFLSPTNMEWPNICCRHGMAMVPDSPACIVARVSTISILVFSRAMRMSDVFFLVCSESQQKRKRSDDNEFLSDFLVRTNLQFSDFYRISKNGVLMEFKELMEAKSPSAVASPVKR</sequence>